<dbReference type="EMBL" id="KZ503020">
    <property type="protein sequence ID" value="PKU69630.1"/>
    <property type="molecule type" value="Genomic_DNA"/>
</dbReference>
<dbReference type="InterPro" id="IPR027417">
    <property type="entry name" value="P-loop_NTPase"/>
</dbReference>
<keyword evidence="3" id="KW-1185">Reference proteome</keyword>
<proteinExistence type="predicted"/>
<dbReference type="GO" id="GO:0005525">
    <property type="term" value="F:GTP binding"/>
    <property type="evidence" value="ECO:0007669"/>
    <property type="project" value="InterPro"/>
</dbReference>
<organism evidence="2 3">
    <name type="scientific">Dendrobium catenatum</name>
    <dbReference type="NCBI Taxonomy" id="906689"/>
    <lineage>
        <taxon>Eukaryota</taxon>
        <taxon>Viridiplantae</taxon>
        <taxon>Streptophyta</taxon>
        <taxon>Embryophyta</taxon>
        <taxon>Tracheophyta</taxon>
        <taxon>Spermatophyta</taxon>
        <taxon>Magnoliopsida</taxon>
        <taxon>Liliopsida</taxon>
        <taxon>Asparagales</taxon>
        <taxon>Orchidaceae</taxon>
        <taxon>Epidendroideae</taxon>
        <taxon>Malaxideae</taxon>
        <taxon>Dendrobiinae</taxon>
        <taxon>Dendrobium</taxon>
    </lineage>
</organism>
<evidence type="ECO:0000256" key="1">
    <source>
        <dbReference type="ARBA" id="ARBA00022741"/>
    </source>
</evidence>
<dbReference type="SMART" id="SM00175">
    <property type="entry name" value="RAB"/>
    <property type="match status" value="1"/>
</dbReference>
<dbReference type="PROSITE" id="PS51419">
    <property type="entry name" value="RAB"/>
    <property type="match status" value="1"/>
</dbReference>
<sequence length="285" mass="32197">MSEFGRAVVRPDLRLSRVVRLAFLRRLLRLLWRHVIVCSSCSVAAASFTAADGDHTLRYNRLREDEEEALPVAAVTDAARPLSPPLRSTATDEGFDDLVSLKVCLLGDGRIGKTSFMVKYAGEEEENRGLHMNGLNLMDKVFLVRGVRIAFSIWDVGGDGRFSNHIPLACKDAAAILIMFDLTNRSTLSSTTNWYRRARIWNKTGIPILVGTKFDDFVQLPLDMQWTIVTEARVYARVMKATLFFSSTTHNINVNKIFKFITAKLFNLPWSIERNLKVGEPIIDF</sequence>
<dbReference type="PRINTS" id="PR00449">
    <property type="entry name" value="RASTRNSFRMNG"/>
</dbReference>
<dbReference type="AlphaFoldDB" id="A0A2I0W1U2"/>
<dbReference type="FunFam" id="3.40.50.300:FF:000927">
    <property type="entry name" value="Septum-promoting GTP-binding protein 1"/>
    <property type="match status" value="1"/>
</dbReference>
<dbReference type="OrthoDB" id="6585768at2759"/>
<reference evidence="2 3" key="1">
    <citation type="journal article" date="2016" name="Sci. Rep.">
        <title>The Dendrobium catenatum Lindl. genome sequence provides insights into polysaccharide synthase, floral development and adaptive evolution.</title>
        <authorList>
            <person name="Zhang G.Q."/>
            <person name="Xu Q."/>
            <person name="Bian C."/>
            <person name="Tsai W.C."/>
            <person name="Yeh C.M."/>
            <person name="Liu K.W."/>
            <person name="Yoshida K."/>
            <person name="Zhang L.S."/>
            <person name="Chang S.B."/>
            <person name="Chen F."/>
            <person name="Shi Y."/>
            <person name="Su Y.Y."/>
            <person name="Zhang Y.Q."/>
            <person name="Chen L.J."/>
            <person name="Yin Y."/>
            <person name="Lin M."/>
            <person name="Huang H."/>
            <person name="Deng H."/>
            <person name="Wang Z.W."/>
            <person name="Zhu S.L."/>
            <person name="Zhao X."/>
            <person name="Deng C."/>
            <person name="Niu S.C."/>
            <person name="Huang J."/>
            <person name="Wang M."/>
            <person name="Liu G.H."/>
            <person name="Yang H.J."/>
            <person name="Xiao X.J."/>
            <person name="Hsiao Y.Y."/>
            <person name="Wu W.L."/>
            <person name="Chen Y.Y."/>
            <person name="Mitsuda N."/>
            <person name="Ohme-Takagi M."/>
            <person name="Luo Y.B."/>
            <person name="Van de Peer Y."/>
            <person name="Liu Z.J."/>
        </authorList>
    </citation>
    <scope>NUCLEOTIDE SEQUENCE [LARGE SCALE GENOMIC DNA]</scope>
    <source>
        <tissue evidence="2">The whole plant</tissue>
    </source>
</reference>
<protein>
    <submittedName>
        <fullName evidence="2">Ras-related protein RABH1b</fullName>
    </submittedName>
</protein>
<dbReference type="Pfam" id="PF00071">
    <property type="entry name" value="Ras"/>
    <property type="match status" value="1"/>
</dbReference>
<accession>A0A2I0W1U2</accession>
<reference evidence="2 3" key="2">
    <citation type="journal article" date="2017" name="Nature">
        <title>The Apostasia genome and the evolution of orchids.</title>
        <authorList>
            <person name="Zhang G.Q."/>
            <person name="Liu K.W."/>
            <person name="Li Z."/>
            <person name="Lohaus R."/>
            <person name="Hsiao Y.Y."/>
            <person name="Niu S.C."/>
            <person name="Wang J.Y."/>
            <person name="Lin Y.C."/>
            <person name="Xu Q."/>
            <person name="Chen L.J."/>
            <person name="Yoshida K."/>
            <person name="Fujiwara S."/>
            <person name="Wang Z.W."/>
            <person name="Zhang Y.Q."/>
            <person name="Mitsuda N."/>
            <person name="Wang M."/>
            <person name="Liu G.H."/>
            <person name="Pecoraro L."/>
            <person name="Huang H.X."/>
            <person name="Xiao X.J."/>
            <person name="Lin M."/>
            <person name="Wu X.Y."/>
            <person name="Wu W.L."/>
            <person name="Chen Y.Y."/>
            <person name="Chang S.B."/>
            <person name="Sakamoto S."/>
            <person name="Ohme-Takagi M."/>
            <person name="Yagi M."/>
            <person name="Zeng S.J."/>
            <person name="Shen C.Y."/>
            <person name="Yeh C.M."/>
            <person name="Luo Y.B."/>
            <person name="Tsai W.C."/>
            <person name="Van de Peer Y."/>
            <person name="Liu Z.J."/>
        </authorList>
    </citation>
    <scope>NUCLEOTIDE SEQUENCE [LARGE SCALE GENOMIC DNA]</scope>
    <source>
        <tissue evidence="2">The whole plant</tissue>
    </source>
</reference>
<dbReference type="GO" id="GO:0003924">
    <property type="term" value="F:GTPase activity"/>
    <property type="evidence" value="ECO:0007669"/>
    <property type="project" value="InterPro"/>
</dbReference>
<evidence type="ECO:0000313" key="2">
    <source>
        <dbReference type="EMBL" id="PKU69630.1"/>
    </source>
</evidence>
<gene>
    <name evidence="2" type="primary">RABH1B</name>
    <name evidence="2" type="ORF">MA16_Dca012965</name>
</gene>
<evidence type="ECO:0000313" key="3">
    <source>
        <dbReference type="Proteomes" id="UP000233837"/>
    </source>
</evidence>
<name>A0A2I0W1U2_9ASPA</name>
<dbReference type="Proteomes" id="UP000233837">
    <property type="component" value="Unassembled WGS sequence"/>
</dbReference>
<dbReference type="Gene3D" id="3.40.50.300">
    <property type="entry name" value="P-loop containing nucleotide triphosphate hydrolases"/>
    <property type="match status" value="1"/>
</dbReference>
<keyword evidence="1" id="KW-0547">Nucleotide-binding</keyword>
<dbReference type="STRING" id="906689.A0A2I0W1U2"/>
<dbReference type="InterPro" id="IPR001806">
    <property type="entry name" value="Small_GTPase"/>
</dbReference>
<dbReference type="SUPFAM" id="SSF52540">
    <property type="entry name" value="P-loop containing nucleoside triphosphate hydrolases"/>
    <property type="match status" value="1"/>
</dbReference>
<dbReference type="PANTHER" id="PTHR47978">
    <property type="match status" value="1"/>
</dbReference>